<reference evidence="2" key="1">
    <citation type="submission" date="2018-02" db="EMBL/GenBank/DDBJ databases">
        <title>Rhizophora mucronata_Transcriptome.</title>
        <authorList>
            <person name="Meera S.P."/>
            <person name="Sreeshan A."/>
            <person name="Augustine A."/>
        </authorList>
    </citation>
    <scope>NUCLEOTIDE SEQUENCE</scope>
    <source>
        <tissue evidence="2">Leaf</tissue>
    </source>
</reference>
<feature type="transmembrane region" description="Helical" evidence="1">
    <location>
        <begin position="6"/>
        <end position="24"/>
    </location>
</feature>
<keyword evidence="1" id="KW-1133">Transmembrane helix</keyword>
<proteinExistence type="predicted"/>
<name>A0A2P2M9B4_RHIMU</name>
<organism evidence="2">
    <name type="scientific">Rhizophora mucronata</name>
    <name type="common">Asiatic mangrove</name>
    <dbReference type="NCBI Taxonomy" id="61149"/>
    <lineage>
        <taxon>Eukaryota</taxon>
        <taxon>Viridiplantae</taxon>
        <taxon>Streptophyta</taxon>
        <taxon>Embryophyta</taxon>
        <taxon>Tracheophyta</taxon>
        <taxon>Spermatophyta</taxon>
        <taxon>Magnoliopsida</taxon>
        <taxon>eudicotyledons</taxon>
        <taxon>Gunneridae</taxon>
        <taxon>Pentapetalae</taxon>
        <taxon>rosids</taxon>
        <taxon>fabids</taxon>
        <taxon>Malpighiales</taxon>
        <taxon>Rhizophoraceae</taxon>
        <taxon>Rhizophora</taxon>
    </lineage>
</organism>
<protein>
    <submittedName>
        <fullName evidence="2">Uncharacterized protein MANES_07G003200</fullName>
    </submittedName>
</protein>
<keyword evidence="1" id="KW-0812">Transmembrane</keyword>
<evidence type="ECO:0000256" key="1">
    <source>
        <dbReference type="SAM" id="Phobius"/>
    </source>
</evidence>
<keyword evidence="1" id="KW-0472">Membrane</keyword>
<dbReference type="EMBL" id="GGEC01046313">
    <property type="protein sequence ID" value="MBX26797.1"/>
    <property type="molecule type" value="Transcribed_RNA"/>
</dbReference>
<sequence>MGQKIYLIYGIFALMRLLSGLLSTSSRMFCENQKIMILGQQSHIFSTASLEVFRLLA</sequence>
<dbReference type="AlphaFoldDB" id="A0A2P2M9B4"/>
<evidence type="ECO:0000313" key="2">
    <source>
        <dbReference type="EMBL" id="MBX26797.1"/>
    </source>
</evidence>
<accession>A0A2P2M9B4</accession>